<keyword evidence="4" id="KW-0238">DNA-binding</keyword>
<dbReference type="GO" id="GO:0016987">
    <property type="term" value="F:sigma factor activity"/>
    <property type="evidence" value="ECO:0007669"/>
    <property type="project" value="UniProtKB-KW"/>
</dbReference>
<dbReference type="InterPro" id="IPR039425">
    <property type="entry name" value="RNA_pol_sigma-70-like"/>
</dbReference>
<keyword evidence="2" id="KW-0805">Transcription regulation</keyword>
<evidence type="ECO:0000259" key="7">
    <source>
        <dbReference type="Pfam" id="PF08281"/>
    </source>
</evidence>
<evidence type="ECO:0000256" key="1">
    <source>
        <dbReference type="ARBA" id="ARBA00010641"/>
    </source>
</evidence>
<feature type="domain" description="RNA polymerase sigma-70 region 2" evidence="6">
    <location>
        <begin position="15"/>
        <end position="79"/>
    </location>
</feature>
<dbReference type="PANTHER" id="PTHR43133">
    <property type="entry name" value="RNA POLYMERASE ECF-TYPE SIGMA FACTO"/>
    <property type="match status" value="1"/>
</dbReference>
<dbReference type="InterPro" id="IPR007627">
    <property type="entry name" value="RNA_pol_sigma70_r2"/>
</dbReference>
<comment type="similarity">
    <text evidence="1">Belongs to the sigma-70 factor family. ECF subfamily.</text>
</comment>
<evidence type="ECO:0000256" key="2">
    <source>
        <dbReference type="ARBA" id="ARBA00023015"/>
    </source>
</evidence>
<evidence type="ECO:0000313" key="9">
    <source>
        <dbReference type="Proteomes" id="UP000824091"/>
    </source>
</evidence>
<dbReference type="InterPro" id="IPR036388">
    <property type="entry name" value="WH-like_DNA-bd_sf"/>
</dbReference>
<gene>
    <name evidence="8" type="ORF">IAD16_05335</name>
</gene>
<reference evidence="8" key="2">
    <citation type="journal article" date="2021" name="PeerJ">
        <title>Extensive microbial diversity within the chicken gut microbiome revealed by metagenomics and culture.</title>
        <authorList>
            <person name="Gilroy R."/>
            <person name="Ravi A."/>
            <person name="Getino M."/>
            <person name="Pursley I."/>
            <person name="Horton D.L."/>
            <person name="Alikhan N.F."/>
            <person name="Baker D."/>
            <person name="Gharbi K."/>
            <person name="Hall N."/>
            <person name="Watson M."/>
            <person name="Adriaenssens E.M."/>
            <person name="Foster-Nyarko E."/>
            <person name="Jarju S."/>
            <person name="Secka A."/>
            <person name="Antonio M."/>
            <person name="Oren A."/>
            <person name="Chaudhuri R.R."/>
            <person name="La Ragione R."/>
            <person name="Hildebrand F."/>
            <person name="Pallen M.J."/>
        </authorList>
    </citation>
    <scope>NUCLEOTIDE SEQUENCE</scope>
    <source>
        <strain evidence="8">11300</strain>
    </source>
</reference>
<dbReference type="Proteomes" id="UP000824091">
    <property type="component" value="Unassembled WGS sequence"/>
</dbReference>
<keyword evidence="3" id="KW-0731">Sigma factor</keyword>
<organism evidence="8 9">
    <name type="scientific">Candidatus Fimisoma avicola</name>
    <dbReference type="NCBI Taxonomy" id="2840826"/>
    <lineage>
        <taxon>Bacteria</taxon>
        <taxon>Bacillati</taxon>
        <taxon>Bacillota</taxon>
        <taxon>Clostridia</taxon>
        <taxon>Eubacteriales</taxon>
        <taxon>Candidatus Fimisoma</taxon>
    </lineage>
</organism>
<keyword evidence="5" id="KW-0804">Transcription</keyword>
<dbReference type="GO" id="GO:0006352">
    <property type="term" value="P:DNA-templated transcription initiation"/>
    <property type="evidence" value="ECO:0007669"/>
    <property type="project" value="InterPro"/>
</dbReference>
<evidence type="ECO:0000259" key="6">
    <source>
        <dbReference type="Pfam" id="PF04542"/>
    </source>
</evidence>
<dbReference type="Gene3D" id="1.10.1740.10">
    <property type="match status" value="1"/>
</dbReference>
<dbReference type="EMBL" id="DVMO01000081">
    <property type="protein sequence ID" value="HIU27782.1"/>
    <property type="molecule type" value="Genomic_DNA"/>
</dbReference>
<feature type="domain" description="RNA polymerase sigma factor 70 region 4 type 2" evidence="7">
    <location>
        <begin position="116"/>
        <end position="169"/>
    </location>
</feature>
<reference evidence="8" key="1">
    <citation type="submission" date="2020-10" db="EMBL/GenBank/DDBJ databases">
        <authorList>
            <person name="Gilroy R."/>
        </authorList>
    </citation>
    <scope>NUCLEOTIDE SEQUENCE</scope>
    <source>
        <strain evidence="8">11300</strain>
    </source>
</reference>
<dbReference type="InterPro" id="IPR013249">
    <property type="entry name" value="RNA_pol_sigma70_r4_t2"/>
</dbReference>
<accession>A0A9D1I4I5</accession>
<dbReference type="Pfam" id="PF04542">
    <property type="entry name" value="Sigma70_r2"/>
    <property type="match status" value="1"/>
</dbReference>
<name>A0A9D1I4I5_9FIRM</name>
<dbReference type="SUPFAM" id="SSF88659">
    <property type="entry name" value="Sigma3 and sigma4 domains of RNA polymerase sigma factors"/>
    <property type="match status" value="1"/>
</dbReference>
<dbReference type="Gene3D" id="1.10.10.10">
    <property type="entry name" value="Winged helix-like DNA-binding domain superfamily/Winged helix DNA-binding domain"/>
    <property type="match status" value="1"/>
</dbReference>
<evidence type="ECO:0000313" key="8">
    <source>
        <dbReference type="EMBL" id="HIU27782.1"/>
    </source>
</evidence>
<dbReference type="InterPro" id="IPR013324">
    <property type="entry name" value="RNA_pol_sigma_r3/r4-like"/>
</dbReference>
<dbReference type="Pfam" id="PF08281">
    <property type="entry name" value="Sigma70_r4_2"/>
    <property type="match status" value="1"/>
</dbReference>
<dbReference type="InterPro" id="IPR014284">
    <property type="entry name" value="RNA_pol_sigma-70_dom"/>
</dbReference>
<dbReference type="PANTHER" id="PTHR43133:SF8">
    <property type="entry name" value="RNA POLYMERASE SIGMA FACTOR HI_1459-RELATED"/>
    <property type="match status" value="1"/>
</dbReference>
<dbReference type="SUPFAM" id="SSF88946">
    <property type="entry name" value="Sigma2 domain of RNA polymerase sigma factors"/>
    <property type="match status" value="1"/>
</dbReference>
<sequence length="180" mass="21514">MIEDKTKHSEKEIFILSYYEDVKHYLYMFGLGDRLEDAVQDTFVEALANIQNIRYEEKTKHWLIKIAKYVGLKYLRQEKNAAVSWYDMEEYLKEADKSGEPVSESQLDDLIEKLDRQKLYEYIGRLKEKERKVIVLYYTYGYRLKEIAVMIRESETNTKSLSRRAKQKLKAMIEEGGLDR</sequence>
<dbReference type="GO" id="GO:0003677">
    <property type="term" value="F:DNA binding"/>
    <property type="evidence" value="ECO:0007669"/>
    <property type="project" value="UniProtKB-KW"/>
</dbReference>
<dbReference type="NCBIfam" id="TIGR02937">
    <property type="entry name" value="sigma70-ECF"/>
    <property type="match status" value="1"/>
</dbReference>
<proteinExistence type="inferred from homology"/>
<evidence type="ECO:0000256" key="4">
    <source>
        <dbReference type="ARBA" id="ARBA00023125"/>
    </source>
</evidence>
<dbReference type="AlphaFoldDB" id="A0A9D1I4I5"/>
<evidence type="ECO:0000256" key="3">
    <source>
        <dbReference type="ARBA" id="ARBA00023082"/>
    </source>
</evidence>
<protein>
    <submittedName>
        <fullName evidence="8">RNA polymerase sigma factor</fullName>
    </submittedName>
</protein>
<dbReference type="InterPro" id="IPR013325">
    <property type="entry name" value="RNA_pol_sigma_r2"/>
</dbReference>
<evidence type="ECO:0000256" key="5">
    <source>
        <dbReference type="ARBA" id="ARBA00023163"/>
    </source>
</evidence>
<comment type="caution">
    <text evidence="8">The sequence shown here is derived from an EMBL/GenBank/DDBJ whole genome shotgun (WGS) entry which is preliminary data.</text>
</comment>